<dbReference type="Proteomes" id="UP000837803">
    <property type="component" value="Unassembled WGS sequence"/>
</dbReference>
<evidence type="ECO:0000256" key="9">
    <source>
        <dbReference type="SAM" id="Phobius"/>
    </source>
</evidence>
<keyword evidence="2" id="KW-0813">Transport</keyword>
<keyword evidence="6 9" id="KW-1133">Transmembrane helix</keyword>
<reference evidence="11" key="1">
    <citation type="submission" date="2021-12" db="EMBL/GenBank/DDBJ databases">
        <authorList>
            <person name="Rodrigo-Torres L."/>
            <person name="Arahal R. D."/>
            <person name="Lucena T."/>
        </authorList>
    </citation>
    <scope>NUCLEOTIDE SEQUENCE</scope>
    <source>
        <strain evidence="11">CECT 8419</strain>
    </source>
</reference>
<dbReference type="PROSITE" id="PS51257">
    <property type="entry name" value="PROKAR_LIPOPROTEIN"/>
    <property type="match status" value="1"/>
</dbReference>
<keyword evidence="12" id="KW-1185">Reference proteome</keyword>
<keyword evidence="4" id="KW-0997">Cell inner membrane</keyword>
<evidence type="ECO:0000256" key="7">
    <source>
        <dbReference type="ARBA" id="ARBA00023136"/>
    </source>
</evidence>
<keyword evidence="5 9" id="KW-0812">Transmembrane</keyword>
<evidence type="ECO:0000256" key="2">
    <source>
        <dbReference type="ARBA" id="ARBA00022448"/>
    </source>
</evidence>
<gene>
    <name evidence="11" type="ORF">LEM8419_01046</name>
</gene>
<evidence type="ECO:0000313" key="11">
    <source>
        <dbReference type="EMBL" id="CAH0999746.1"/>
    </source>
</evidence>
<sequence>MKWGTLGSTLGFIACVLLQIFARLFLETAPSWTEEAARLCFIIAIGCSAGLALRSGEYVHFDFLYQRMSAGWQRRVAFLIDLLTVVLFALFLYYAVQLTVLGWAERSPSLKFPMAIPFAGMVILGASLLVYAVDRLRRHATKTPRR</sequence>
<evidence type="ECO:0000256" key="6">
    <source>
        <dbReference type="ARBA" id="ARBA00022989"/>
    </source>
</evidence>
<evidence type="ECO:0000256" key="8">
    <source>
        <dbReference type="ARBA" id="ARBA00038436"/>
    </source>
</evidence>
<dbReference type="InterPro" id="IPR055348">
    <property type="entry name" value="DctQ"/>
</dbReference>
<proteinExistence type="inferred from homology"/>
<protein>
    <recommendedName>
        <fullName evidence="10">Tripartite ATP-independent periplasmic transporters DctQ component domain-containing protein</fullName>
    </recommendedName>
</protein>
<feature type="domain" description="Tripartite ATP-independent periplasmic transporters DctQ component" evidence="10">
    <location>
        <begin position="13"/>
        <end position="140"/>
    </location>
</feature>
<evidence type="ECO:0000256" key="3">
    <source>
        <dbReference type="ARBA" id="ARBA00022475"/>
    </source>
</evidence>
<dbReference type="PANTHER" id="PTHR35011:SF11">
    <property type="entry name" value="TRAP TRANSPORTER SMALL PERMEASE PROTEIN"/>
    <property type="match status" value="1"/>
</dbReference>
<dbReference type="EMBL" id="CAKLPZ010000001">
    <property type="protein sequence ID" value="CAH0999746.1"/>
    <property type="molecule type" value="Genomic_DNA"/>
</dbReference>
<comment type="caution">
    <text evidence="11">The sequence shown here is derived from an EMBL/GenBank/DDBJ whole genome shotgun (WGS) entry which is preliminary data.</text>
</comment>
<accession>A0ABM9AYE7</accession>
<keyword evidence="7 9" id="KW-0472">Membrane</keyword>
<comment type="similarity">
    <text evidence="8">Belongs to the TRAP transporter small permease family.</text>
</comment>
<comment type="subcellular location">
    <subcellularLocation>
        <location evidence="1">Cell inner membrane</location>
        <topology evidence="1">Multi-pass membrane protein</topology>
    </subcellularLocation>
</comment>
<evidence type="ECO:0000313" key="12">
    <source>
        <dbReference type="Proteomes" id="UP000837803"/>
    </source>
</evidence>
<organism evidence="11 12">
    <name type="scientific">Neolewinella maritima</name>
    <dbReference type="NCBI Taxonomy" id="1383882"/>
    <lineage>
        <taxon>Bacteria</taxon>
        <taxon>Pseudomonadati</taxon>
        <taxon>Bacteroidota</taxon>
        <taxon>Saprospiria</taxon>
        <taxon>Saprospirales</taxon>
        <taxon>Lewinellaceae</taxon>
        <taxon>Neolewinella</taxon>
    </lineage>
</organism>
<evidence type="ECO:0000259" key="10">
    <source>
        <dbReference type="Pfam" id="PF04290"/>
    </source>
</evidence>
<dbReference type="Pfam" id="PF04290">
    <property type="entry name" value="DctQ"/>
    <property type="match status" value="1"/>
</dbReference>
<evidence type="ECO:0000256" key="1">
    <source>
        <dbReference type="ARBA" id="ARBA00004429"/>
    </source>
</evidence>
<feature type="transmembrane region" description="Helical" evidence="9">
    <location>
        <begin position="115"/>
        <end position="133"/>
    </location>
</feature>
<feature type="transmembrane region" description="Helical" evidence="9">
    <location>
        <begin position="36"/>
        <end position="55"/>
    </location>
</feature>
<feature type="transmembrane region" description="Helical" evidence="9">
    <location>
        <begin position="76"/>
        <end position="95"/>
    </location>
</feature>
<evidence type="ECO:0000256" key="5">
    <source>
        <dbReference type="ARBA" id="ARBA00022692"/>
    </source>
</evidence>
<name>A0ABM9AYE7_9BACT</name>
<dbReference type="InterPro" id="IPR007387">
    <property type="entry name" value="TRAP_DctQ"/>
</dbReference>
<evidence type="ECO:0000256" key="4">
    <source>
        <dbReference type="ARBA" id="ARBA00022519"/>
    </source>
</evidence>
<keyword evidence="3" id="KW-1003">Cell membrane</keyword>
<dbReference type="PANTHER" id="PTHR35011">
    <property type="entry name" value="2,3-DIKETO-L-GULONATE TRAP TRANSPORTER SMALL PERMEASE PROTEIN YIAM"/>
    <property type="match status" value="1"/>
</dbReference>